<dbReference type="AlphaFoldDB" id="A0A977PLV8"/>
<evidence type="ECO:0000313" key="3">
    <source>
        <dbReference type="Proteomes" id="UP001063698"/>
    </source>
</evidence>
<dbReference type="SUPFAM" id="SSF51717">
    <property type="entry name" value="Dihydropteroate synthetase-like"/>
    <property type="match status" value="1"/>
</dbReference>
<name>A0A977PLV8_9CREN</name>
<accession>A0A977PLV8</accession>
<dbReference type="Proteomes" id="UP001063698">
    <property type="component" value="Chromosome"/>
</dbReference>
<feature type="domain" description="Pterin-binding" evidence="1">
    <location>
        <begin position="142"/>
        <end position="372"/>
    </location>
</feature>
<dbReference type="GO" id="GO:0042558">
    <property type="term" value="P:pteridine-containing compound metabolic process"/>
    <property type="evidence" value="ECO:0007669"/>
    <property type="project" value="InterPro"/>
</dbReference>
<dbReference type="PROSITE" id="PS50972">
    <property type="entry name" value="PTERIN_BINDING"/>
    <property type="match status" value="1"/>
</dbReference>
<protein>
    <recommendedName>
        <fullName evidence="1">Pterin-binding domain-containing protein</fullName>
    </recommendedName>
</protein>
<dbReference type="KEGG" id="ipc:IPA_07710"/>
<reference evidence="2" key="1">
    <citation type="submission" date="2013-11" db="EMBL/GenBank/DDBJ databases">
        <title>Comparative genomics of Ignicoccus.</title>
        <authorList>
            <person name="Podar M."/>
        </authorList>
    </citation>
    <scope>NUCLEOTIDE SEQUENCE</scope>
    <source>
        <strain evidence="2">DSM 13166</strain>
    </source>
</reference>
<dbReference type="NCBIfam" id="TIGR00284">
    <property type="entry name" value="dihydropteroate synthase-like protein"/>
    <property type="match status" value="1"/>
</dbReference>
<dbReference type="InterPro" id="IPR011005">
    <property type="entry name" value="Dihydropteroate_synth-like_sf"/>
</dbReference>
<gene>
    <name evidence="2" type="ORF">IPA_07710</name>
</gene>
<sequence>MKRILIPTSKRLEEVIRSSLPVPEGYEVEVWGLPIDVVALLRPRSLVQLLKMEAEKRGTSLDTFDYILVSGMIPGDMREVEKEIGVPVYKGTRTLSELKALMKHLPELEERLSPLKPLEEELRSYLLDEFVKELNSISFEEAFSLGPLKVPKRGPPFLLGAEVLENEPLEEKLHKASQVADFVIIGSSSISPDPSKVPSLLKLAEKYFKVIAFDSMFAEELNEACSKGADLVLSLDEYKAERVKCEAAVVIPGNSAKGYWPLSAREKVESLKRNLEKAKESVEKVLVDPVLSPPWNLLESLIAYKELSALNYPMMMGLSNVVELVDFDSPGVNSLLVTLAAELGVSVLMVTEHSDKCLDSWYEVKVASAMASVAKNKGTLPKDLGMDMLIVKEKRREELKFEERGERIEVKDYSFPLEDSIVRIWVDGSVKVNVEKGGKIYHLEGDPYLIGKTLVGEGLVNSPSHAFYLGWELHKAFIAKKLNKGYVQERPLKFEGSKEKWEELRRRQKRPNGMT</sequence>
<dbReference type="EMBL" id="CP006868">
    <property type="protein sequence ID" value="UXD22725.1"/>
    <property type="molecule type" value="Genomic_DNA"/>
</dbReference>
<dbReference type="Gene3D" id="3.20.20.20">
    <property type="entry name" value="Dihydropteroate synthase-like"/>
    <property type="match status" value="1"/>
</dbReference>
<keyword evidence="3" id="KW-1185">Reference proteome</keyword>
<proteinExistence type="predicted"/>
<evidence type="ECO:0000313" key="2">
    <source>
        <dbReference type="EMBL" id="UXD22725.1"/>
    </source>
</evidence>
<dbReference type="InterPro" id="IPR000489">
    <property type="entry name" value="Pterin-binding_dom"/>
</dbReference>
<evidence type="ECO:0000259" key="1">
    <source>
        <dbReference type="PROSITE" id="PS50972"/>
    </source>
</evidence>
<dbReference type="InterPro" id="IPR005236">
    <property type="entry name" value="Dihydropt_synth"/>
</dbReference>
<organism evidence="2 3">
    <name type="scientific">Ignicoccus pacificus DSM 13166</name>
    <dbReference type="NCBI Taxonomy" id="940294"/>
    <lineage>
        <taxon>Archaea</taxon>
        <taxon>Thermoproteota</taxon>
        <taxon>Thermoprotei</taxon>
        <taxon>Desulfurococcales</taxon>
        <taxon>Desulfurococcaceae</taxon>
        <taxon>Ignicoccus</taxon>
    </lineage>
</organism>